<dbReference type="Pfam" id="PF13189">
    <property type="entry name" value="Cytidylate_kin2"/>
    <property type="match status" value="1"/>
</dbReference>
<accession>A0A4R2LAQ4</accession>
<sequence>MKNRVITISRQFGSGGRTIGKEVAVKLGIPCYDHEVIEEIAEKSGFTKEYIEKRSEDVARGSWLTGALFGREYAGYSAQDYVWKFQRDTILELAAKSPCVIVGRCADYLLKDEADCLTVFIHADMDKRAERIVKQYGERSESPEKRLKDKDKRRAAYYQFYTDTQWGIAGNYHVSLDSGVLGIEKCVDVLVGLY</sequence>
<dbReference type="Proteomes" id="UP000295711">
    <property type="component" value="Unassembled WGS sequence"/>
</dbReference>
<comment type="caution">
    <text evidence="1">The sequence shown here is derived from an EMBL/GenBank/DDBJ whole genome shotgun (WGS) entry which is preliminary data.</text>
</comment>
<dbReference type="Gene3D" id="3.40.50.300">
    <property type="entry name" value="P-loop containing nucleotide triphosphate hydrolases"/>
    <property type="match status" value="1"/>
</dbReference>
<dbReference type="EMBL" id="SLXA01000011">
    <property type="protein sequence ID" value="TCO83937.1"/>
    <property type="molecule type" value="Genomic_DNA"/>
</dbReference>
<dbReference type="InterPro" id="IPR027417">
    <property type="entry name" value="P-loop_NTPase"/>
</dbReference>
<keyword evidence="2" id="KW-1185">Reference proteome</keyword>
<dbReference type="GO" id="GO:0016301">
    <property type="term" value="F:kinase activity"/>
    <property type="evidence" value="ECO:0007669"/>
    <property type="project" value="UniProtKB-KW"/>
</dbReference>
<dbReference type="SUPFAM" id="SSF52540">
    <property type="entry name" value="P-loop containing nucleoside triphosphate hydrolases"/>
    <property type="match status" value="1"/>
</dbReference>
<dbReference type="AlphaFoldDB" id="A0A4R2LAQ4"/>
<evidence type="ECO:0000313" key="1">
    <source>
        <dbReference type="EMBL" id="TCO83937.1"/>
    </source>
</evidence>
<keyword evidence="1" id="KW-0808">Transferase</keyword>
<dbReference type="OrthoDB" id="9781180at2"/>
<reference evidence="1 2" key="1">
    <citation type="submission" date="2019-03" db="EMBL/GenBank/DDBJ databases">
        <title>Genomic Encyclopedia of Type Strains, Phase IV (KMG-IV): sequencing the most valuable type-strain genomes for metagenomic binning, comparative biology and taxonomic classification.</title>
        <authorList>
            <person name="Goeker M."/>
        </authorList>
    </citation>
    <scope>NUCLEOTIDE SEQUENCE [LARGE SCALE GENOMIC DNA]</scope>
    <source>
        <strain evidence="1 2">DSM 28559</strain>
    </source>
</reference>
<evidence type="ECO:0000313" key="2">
    <source>
        <dbReference type="Proteomes" id="UP000295711"/>
    </source>
</evidence>
<proteinExistence type="predicted"/>
<name>A0A4R2LAQ4_9FIRM</name>
<gene>
    <name evidence="1" type="ORF">EV212_11189</name>
</gene>
<keyword evidence="1" id="KW-0418">Kinase</keyword>
<protein>
    <submittedName>
        <fullName evidence="1">Cytidylate kinase</fullName>
    </submittedName>
</protein>
<dbReference type="RefSeq" id="WP_132092967.1">
    <property type="nucleotide sequence ID" value="NZ_JANKAQ010000012.1"/>
</dbReference>
<organism evidence="1 2">
    <name type="scientific">Frisingicoccus caecimuris</name>
    <dbReference type="NCBI Taxonomy" id="1796636"/>
    <lineage>
        <taxon>Bacteria</taxon>
        <taxon>Bacillati</taxon>
        <taxon>Bacillota</taxon>
        <taxon>Clostridia</taxon>
        <taxon>Lachnospirales</taxon>
        <taxon>Lachnospiraceae</taxon>
        <taxon>Frisingicoccus</taxon>
    </lineage>
</organism>